<name>A0A8X6VNR8_TRICX</name>
<dbReference type="EMBL" id="BMAU01021334">
    <property type="protein sequence ID" value="GFY15293.1"/>
    <property type="molecule type" value="Genomic_DNA"/>
</dbReference>
<gene>
    <name evidence="1" type="primary">NCL1_19881</name>
    <name evidence="1" type="ORF">TNCV_1571041</name>
</gene>
<evidence type="ECO:0000313" key="1">
    <source>
        <dbReference type="EMBL" id="GFY15293.1"/>
    </source>
</evidence>
<dbReference type="Proteomes" id="UP000887159">
    <property type="component" value="Unassembled WGS sequence"/>
</dbReference>
<accession>A0A8X6VNR8</accession>
<dbReference type="AlphaFoldDB" id="A0A8X6VNR8"/>
<organism evidence="1 2">
    <name type="scientific">Trichonephila clavipes</name>
    <name type="common">Golden silk orbweaver</name>
    <name type="synonym">Nephila clavipes</name>
    <dbReference type="NCBI Taxonomy" id="2585209"/>
    <lineage>
        <taxon>Eukaryota</taxon>
        <taxon>Metazoa</taxon>
        <taxon>Ecdysozoa</taxon>
        <taxon>Arthropoda</taxon>
        <taxon>Chelicerata</taxon>
        <taxon>Arachnida</taxon>
        <taxon>Araneae</taxon>
        <taxon>Araneomorphae</taxon>
        <taxon>Entelegynae</taxon>
        <taxon>Araneoidea</taxon>
        <taxon>Nephilidae</taxon>
        <taxon>Trichonephila</taxon>
    </lineage>
</organism>
<evidence type="ECO:0000313" key="2">
    <source>
        <dbReference type="Proteomes" id="UP000887159"/>
    </source>
</evidence>
<reference evidence="1" key="1">
    <citation type="submission" date="2020-08" db="EMBL/GenBank/DDBJ databases">
        <title>Multicomponent nature underlies the extraordinary mechanical properties of spider dragline silk.</title>
        <authorList>
            <person name="Kono N."/>
            <person name="Nakamura H."/>
            <person name="Mori M."/>
            <person name="Yoshida Y."/>
            <person name="Ohtoshi R."/>
            <person name="Malay A.D."/>
            <person name="Moran D.A.P."/>
            <person name="Tomita M."/>
            <person name="Numata K."/>
            <person name="Arakawa K."/>
        </authorList>
    </citation>
    <scope>NUCLEOTIDE SEQUENCE</scope>
</reference>
<sequence length="106" mass="11720">MESAITFPSMSTWVGIHWSLHDLSNAPMENRKELISWVSPIFPSLMASRADLQSESTMMPSALAIFVRVRQISRAVIIAISSLVKLEAVCPTETFPCGDQSRIVPT</sequence>
<proteinExistence type="predicted"/>
<keyword evidence="2" id="KW-1185">Reference proteome</keyword>
<comment type="caution">
    <text evidence="1">The sequence shown here is derived from an EMBL/GenBank/DDBJ whole genome shotgun (WGS) entry which is preliminary data.</text>
</comment>
<protein>
    <submittedName>
        <fullName evidence="1">Uncharacterized protein</fullName>
    </submittedName>
</protein>